<dbReference type="EMBL" id="WJHE01000369">
    <property type="protein sequence ID" value="MST32721.1"/>
    <property type="molecule type" value="Genomic_DNA"/>
</dbReference>
<dbReference type="PANTHER" id="PTHR43191">
    <property type="entry name" value="RRNA METHYLTRANSFERASE 3"/>
    <property type="match status" value="1"/>
</dbReference>
<dbReference type="SUPFAM" id="SSF75217">
    <property type="entry name" value="alpha/beta knot"/>
    <property type="match status" value="1"/>
</dbReference>
<keyword evidence="2 6" id="KW-0489">Methyltransferase</keyword>
<feature type="region of interest" description="Disordered" evidence="4">
    <location>
        <begin position="1"/>
        <end position="47"/>
    </location>
</feature>
<dbReference type="InterPro" id="IPR029026">
    <property type="entry name" value="tRNA_m1G_MTases_N"/>
</dbReference>
<dbReference type="Gene3D" id="3.40.1280.10">
    <property type="match status" value="1"/>
</dbReference>
<dbReference type="CDD" id="cd18095">
    <property type="entry name" value="SpoU-like_rRNA-MTase"/>
    <property type="match status" value="1"/>
</dbReference>
<dbReference type="InterPro" id="IPR029064">
    <property type="entry name" value="Ribosomal_eL30-like_sf"/>
</dbReference>
<accession>A0ABW9QT85</accession>
<evidence type="ECO:0000259" key="5">
    <source>
        <dbReference type="SMART" id="SM00967"/>
    </source>
</evidence>
<comment type="caution">
    <text evidence="6">The sequence shown here is derived from an EMBL/GenBank/DDBJ whole genome shotgun (WGS) entry which is preliminary data.</text>
</comment>
<dbReference type="InterPro" id="IPR029028">
    <property type="entry name" value="Alpha/beta_knot_MTases"/>
</dbReference>
<comment type="similarity">
    <text evidence="1">Belongs to the class IV-like SAM-binding methyltransferase superfamily. RNA methyltransferase TrmH family.</text>
</comment>
<evidence type="ECO:0000256" key="1">
    <source>
        <dbReference type="ARBA" id="ARBA00007228"/>
    </source>
</evidence>
<sequence>MPPRSRSTARCSPTSPCATPPPSPPWWRWPARPCRRPTRPRPDRPERFLPALGYRHQRIQRLRRLSGRRSARQAEGAFVVEGPKLLGEALAAGAVESAYLAPGAGPTERALAERCLDAGARVFELEDGVLERVTGTVTPQPILGVAADPSRPLAAVGESAPSLVVVCADVRDPGNAGTVLRSAAAAGADAVIACDGSVDLLNPKTVRASAGALFRVPIVNGGAPEAVLDALAAWGLTRLGTAAHGGTDYLEVDLAAPTALVLGNEAHGLRPEVAGRLDGAVSIPMAPGAESLNVGIAAAVLCFEAARRRRVPAAG</sequence>
<gene>
    <name evidence="6" type="ORF">GHK86_08300</name>
</gene>
<dbReference type="GO" id="GO:0032259">
    <property type="term" value="P:methylation"/>
    <property type="evidence" value="ECO:0007669"/>
    <property type="project" value="UniProtKB-KW"/>
</dbReference>
<feature type="domain" description="RNA 2-O ribose methyltransferase substrate binding" evidence="5">
    <location>
        <begin position="79"/>
        <end position="152"/>
    </location>
</feature>
<keyword evidence="7" id="KW-1185">Reference proteome</keyword>
<dbReference type="Pfam" id="PF22435">
    <property type="entry name" value="MRM3-like_sub_bind"/>
    <property type="match status" value="1"/>
</dbReference>
<dbReference type="InterPro" id="IPR001537">
    <property type="entry name" value="SpoU_MeTrfase"/>
</dbReference>
<evidence type="ECO:0000256" key="2">
    <source>
        <dbReference type="ARBA" id="ARBA00022603"/>
    </source>
</evidence>
<evidence type="ECO:0000256" key="4">
    <source>
        <dbReference type="SAM" id="MobiDB-lite"/>
    </source>
</evidence>
<name>A0ABW9QT85_9ACTN</name>
<dbReference type="SMART" id="SM00967">
    <property type="entry name" value="SpoU_sub_bind"/>
    <property type="match status" value="1"/>
</dbReference>
<dbReference type="InterPro" id="IPR013123">
    <property type="entry name" value="SpoU_subst-bd"/>
</dbReference>
<dbReference type="GO" id="GO:0008168">
    <property type="term" value="F:methyltransferase activity"/>
    <property type="evidence" value="ECO:0007669"/>
    <property type="project" value="UniProtKB-KW"/>
</dbReference>
<evidence type="ECO:0000313" key="7">
    <source>
        <dbReference type="Proteomes" id="UP000437736"/>
    </source>
</evidence>
<reference evidence="6 7" key="1">
    <citation type="submission" date="2019-11" db="EMBL/GenBank/DDBJ databases">
        <title>Acidiferrimicrobium australis gen. nov., sp. nov., an acidophilic and obligately heterotrophic, member of the Actinobacteria that catalyses dissimilatory oxido- reduction of iron isolated from metal-rich acidic water in Chile.</title>
        <authorList>
            <person name="Gonzalez D."/>
            <person name="Huber K."/>
            <person name="Hedrich S."/>
            <person name="Rojas-Villalobos C."/>
            <person name="Quatrini R."/>
            <person name="Dinamarca M.A."/>
            <person name="Schwarz A."/>
            <person name="Canales C."/>
            <person name="Nancucheo I."/>
        </authorList>
    </citation>
    <scope>NUCLEOTIDE SEQUENCE [LARGE SCALE GENOMIC DNA]</scope>
    <source>
        <strain evidence="6 7">USS-CCA1</strain>
    </source>
</reference>
<dbReference type="Proteomes" id="UP000437736">
    <property type="component" value="Unassembled WGS sequence"/>
</dbReference>
<evidence type="ECO:0000313" key="6">
    <source>
        <dbReference type="EMBL" id="MST32721.1"/>
    </source>
</evidence>
<proteinExistence type="inferred from homology"/>
<organism evidence="6 7">
    <name type="scientific">Acidiferrimicrobium australe</name>
    <dbReference type="NCBI Taxonomy" id="2664430"/>
    <lineage>
        <taxon>Bacteria</taxon>
        <taxon>Bacillati</taxon>
        <taxon>Actinomycetota</taxon>
        <taxon>Acidimicrobiia</taxon>
        <taxon>Acidimicrobiales</taxon>
        <taxon>Acidimicrobiaceae</taxon>
        <taxon>Acidiferrimicrobium</taxon>
    </lineage>
</organism>
<feature type="compositionally biased region" description="Pro residues" evidence="4">
    <location>
        <begin position="18"/>
        <end position="27"/>
    </location>
</feature>
<evidence type="ECO:0000256" key="3">
    <source>
        <dbReference type="ARBA" id="ARBA00022679"/>
    </source>
</evidence>
<keyword evidence="3" id="KW-0808">Transferase</keyword>
<dbReference type="InterPro" id="IPR051259">
    <property type="entry name" value="rRNA_Methyltransferase"/>
</dbReference>
<dbReference type="Pfam" id="PF00588">
    <property type="entry name" value="SpoU_methylase"/>
    <property type="match status" value="1"/>
</dbReference>
<dbReference type="PANTHER" id="PTHR43191:SF2">
    <property type="entry name" value="RRNA METHYLTRANSFERASE 3, MITOCHONDRIAL"/>
    <property type="match status" value="1"/>
</dbReference>
<dbReference type="SUPFAM" id="SSF55315">
    <property type="entry name" value="L30e-like"/>
    <property type="match status" value="1"/>
</dbReference>
<protein>
    <submittedName>
        <fullName evidence="6">RNA methyltransferase</fullName>
    </submittedName>
</protein>
<dbReference type="InterPro" id="IPR053888">
    <property type="entry name" value="MRM3-like_sub_bind"/>
</dbReference>
<dbReference type="Gene3D" id="3.30.1330.30">
    <property type="match status" value="1"/>
</dbReference>